<reference evidence="1 2" key="1">
    <citation type="journal article" date="2015" name="Genome Biol.">
        <title>Comparative genomics of Steinernema reveals deeply conserved gene regulatory networks.</title>
        <authorList>
            <person name="Dillman A.R."/>
            <person name="Macchietto M."/>
            <person name="Porter C.F."/>
            <person name="Rogers A."/>
            <person name="Williams B."/>
            <person name="Antoshechkin I."/>
            <person name="Lee M.M."/>
            <person name="Goodwin Z."/>
            <person name="Lu X."/>
            <person name="Lewis E.E."/>
            <person name="Goodrich-Blair H."/>
            <person name="Stock S.P."/>
            <person name="Adams B.J."/>
            <person name="Sternberg P.W."/>
            <person name="Mortazavi A."/>
        </authorList>
    </citation>
    <scope>NUCLEOTIDE SEQUENCE [LARGE SCALE GENOMIC DNA]</scope>
    <source>
        <strain evidence="1 2">ALL</strain>
    </source>
</reference>
<evidence type="ECO:0000313" key="2">
    <source>
        <dbReference type="Proteomes" id="UP000298663"/>
    </source>
</evidence>
<protein>
    <submittedName>
        <fullName evidence="1">Uncharacterized protein</fullName>
    </submittedName>
</protein>
<dbReference type="Proteomes" id="UP000298663">
    <property type="component" value="Unassembled WGS sequence"/>
</dbReference>
<dbReference type="AlphaFoldDB" id="A0A4U5NJ63"/>
<comment type="caution">
    <text evidence="1">The sequence shown here is derived from an EMBL/GenBank/DDBJ whole genome shotgun (WGS) entry which is preliminary data.</text>
</comment>
<gene>
    <name evidence="1" type="ORF">L596_016515</name>
</gene>
<keyword evidence="2" id="KW-1185">Reference proteome</keyword>
<reference evidence="1 2" key="2">
    <citation type="journal article" date="2019" name="G3 (Bethesda)">
        <title>Hybrid Assembly of the Genome of the Entomopathogenic Nematode Steinernema carpocapsae Identifies the X-Chromosome.</title>
        <authorList>
            <person name="Serra L."/>
            <person name="Macchietto M."/>
            <person name="Macias-Munoz A."/>
            <person name="McGill C.J."/>
            <person name="Rodriguez I.M."/>
            <person name="Rodriguez B."/>
            <person name="Murad R."/>
            <person name="Mortazavi A."/>
        </authorList>
    </citation>
    <scope>NUCLEOTIDE SEQUENCE [LARGE SCALE GENOMIC DNA]</scope>
    <source>
        <strain evidence="1 2">ALL</strain>
    </source>
</reference>
<evidence type="ECO:0000313" key="1">
    <source>
        <dbReference type="EMBL" id="TKR82840.1"/>
    </source>
</evidence>
<organism evidence="1 2">
    <name type="scientific">Steinernema carpocapsae</name>
    <name type="common">Entomopathogenic nematode</name>
    <dbReference type="NCBI Taxonomy" id="34508"/>
    <lineage>
        <taxon>Eukaryota</taxon>
        <taxon>Metazoa</taxon>
        <taxon>Ecdysozoa</taxon>
        <taxon>Nematoda</taxon>
        <taxon>Chromadorea</taxon>
        <taxon>Rhabditida</taxon>
        <taxon>Tylenchina</taxon>
        <taxon>Panagrolaimomorpha</taxon>
        <taxon>Strongyloidoidea</taxon>
        <taxon>Steinernematidae</taxon>
        <taxon>Steinernema</taxon>
    </lineage>
</organism>
<accession>A0A4U5NJ63</accession>
<name>A0A4U5NJ63_STECR</name>
<sequence>MLIIIVIFIVLIIPLERIIFIPSSRAYIAACCCCPPRHVLRNTWQNRHWLYKTDLIGGIVFGEEAITSRLVFTRKRNKSGDISCFVLIEVLDQDVER</sequence>
<dbReference type="EMBL" id="AZBU02000004">
    <property type="protein sequence ID" value="TKR82840.1"/>
    <property type="molecule type" value="Genomic_DNA"/>
</dbReference>
<proteinExistence type="predicted"/>